<proteinExistence type="predicted"/>
<evidence type="ECO:0000313" key="3">
    <source>
        <dbReference type="Proteomes" id="UP001604282"/>
    </source>
</evidence>
<comment type="caution">
    <text evidence="2">The sequence shown here is derived from an EMBL/GenBank/DDBJ whole genome shotgun (WGS) entry which is preliminary data.</text>
</comment>
<dbReference type="EMBL" id="JBICZW010000013">
    <property type="protein sequence ID" value="MFG3191423.1"/>
    <property type="molecule type" value="Genomic_DNA"/>
</dbReference>
<sequence>MRKRLVIGVLAAVVALLAGVVVATVAPKSPQAPKGSPAVGFTAWTWNVSGHRLNGGATDNGLVEAAVKSIRKPGSAVDFASFNEICYGQYRRIRAELAGWNPDNTNYARFQEAVPADSTDLSGAPICRGEAFGKAVFSRHALGDAEYRTFEQESGIFYRSGDGVRHPVRNGVLCVPTADRPAMKFCSVHIGPISTRAKPYGYRQLIELDTLLDGFARAGETYMVAGDFNARQYYRRLDRFYDKDVVLPGRPDDEPNRGAHRELDDTDPVCAGYGEWTADGRSADGAAGREQDCGAKPKIDMIFVRTDRLASRDYSADAEPVPDCRKVRNGRTVPGSVVPCSDHRAVVGRATLLVDPSAAE</sequence>
<dbReference type="Proteomes" id="UP001604282">
    <property type="component" value="Unassembled WGS sequence"/>
</dbReference>
<feature type="domain" description="Endonuclease/exonuclease/phosphatase" evidence="1">
    <location>
        <begin position="45"/>
        <end position="343"/>
    </location>
</feature>
<protein>
    <submittedName>
        <fullName evidence="2">Endonuclease/exonuclease/phosphatase family protein</fullName>
    </submittedName>
</protein>
<keyword evidence="2" id="KW-0540">Nuclease</keyword>
<dbReference type="RefSeq" id="WP_392883357.1">
    <property type="nucleotide sequence ID" value="NZ_JBICZW010000013.1"/>
</dbReference>
<keyword evidence="2" id="KW-0255">Endonuclease</keyword>
<reference evidence="2 3" key="1">
    <citation type="submission" date="2024-10" db="EMBL/GenBank/DDBJ databases">
        <title>The Natural Products Discovery Center: Release of the First 8490 Sequenced Strains for Exploring Actinobacteria Biosynthetic Diversity.</title>
        <authorList>
            <person name="Kalkreuter E."/>
            <person name="Kautsar S.A."/>
            <person name="Yang D."/>
            <person name="Bader C.D."/>
            <person name="Teijaro C.N."/>
            <person name="Fluegel L."/>
            <person name="Davis C.M."/>
            <person name="Simpson J.R."/>
            <person name="Lauterbach L."/>
            <person name="Steele A.D."/>
            <person name="Gui C."/>
            <person name="Meng S."/>
            <person name="Li G."/>
            <person name="Viehrig K."/>
            <person name="Ye F."/>
            <person name="Su P."/>
            <person name="Kiefer A.F."/>
            <person name="Nichols A."/>
            <person name="Cepeda A.J."/>
            <person name="Yan W."/>
            <person name="Fan B."/>
            <person name="Jiang Y."/>
            <person name="Adhikari A."/>
            <person name="Zheng C.-J."/>
            <person name="Schuster L."/>
            <person name="Cowan T.M."/>
            <person name="Smanski M.J."/>
            <person name="Chevrette M.G."/>
            <person name="De Carvalho L.P.S."/>
            <person name="Shen B."/>
        </authorList>
    </citation>
    <scope>NUCLEOTIDE SEQUENCE [LARGE SCALE GENOMIC DNA]</scope>
    <source>
        <strain evidence="2 3">NPDC048229</strain>
    </source>
</reference>
<dbReference type="SUPFAM" id="SSF56219">
    <property type="entry name" value="DNase I-like"/>
    <property type="match status" value="1"/>
</dbReference>
<dbReference type="GO" id="GO:0004519">
    <property type="term" value="F:endonuclease activity"/>
    <property type="evidence" value="ECO:0007669"/>
    <property type="project" value="UniProtKB-KW"/>
</dbReference>
<dbReference type="Gene3D" id="3.60.10.10">
    <property type="entry name" value="Endonuclease/exonuclease/phosphatase"/>
    <property type="match status" value="1"/>
</dbReference>
<gene>
    <name evidence="2" type="ORF">ACGFYS_21090</name>
</gene>
<keyword evidence="3" id="KW-1185">Reference proteome</keyword>
<organism evidence="2 3">
    <name type="scientific">Streptomyces omiyaensis</name>
    <dbReference type="NCBI Taxonomy" id="68247"/>
    <lineage>
        <taxon>Bacteria</taxon>
        <taxon>Bacillati</taxon>
        <taxon>Actinomycetota</taxon>
        <taxon>Actinomycetes</taxon>
        <taxon>Kitasatosporales</taxon>
        <taxon>Streptomycetaceae</taxon>
        <taxon>Streptomyces</taxon>
    </lineage>
</organism>
<keyword evidence="2" id="KW-0378">Hydrolase</keyword>
<evidence type="ECO:0000313" key="2">
    <source>
        <dbReference type="EMBL" id="MFG3191423.1"/>
    </source>
</evidence>
<dbReference type="Pfam" id="PF03372">
    <property type="entry name" value="Exo_endo_phos"/>
    <property type="match status" value="1"/>
</dbReference>
<evidence type="ECO:0000259" key="1">
    <source>
        <dbReference type="Pfam" id="PF03372"/>
    </source>
</evidence>
<name>A0ABW7BW97_9ACTN</name>
<dbReference type="InterPro" id="IPR005135">
    <property type="entry name" value="Endo/exonuclease/phosphatase"/>
</dbReference>
<accession>A0ABW7BW97</accession>
<dbReference type="InterPro" id="IPR036691">
    <property type="entry name" value="Endo/exonu/phosph_ase_sf"/>
</dbReference>